<reference evidence="2 3" key="1">
    <citation type="submission" date="2019-10" db="EMBL/GenBank/DDBJ databases">
        <title>Genome sequence of Phaeocystidibacter marisrubri JCM30614 (type strain).</title>
        <authorList>
            <person name="Bowman J.P."/>
        </authorList>
    </citation>
    <scope>NUCLEOTIDE SEQUENCE [LARGE SCALE GENOMIC DNA]</scope>
    <source>
        <strain evidence="2 3">JCM 30614</strain>
    </source>
</reference>
<dbReference type="RefSeq" id="WP_151694041.1">
    <property type="nucleotide sequence ID" value="NZ_BMGX01000001.1"/>
</dbReference>
<dbReference type="PROSITE" id="PS51186">
    <property type="entry name" value="GNAT"/>
    <property type="match status" value="1"/>
</dbReference>
<comment type="caution">
    <text evidence="2">The sequence shown here is derived from an EMBL/GenBank/DDBJ whole genome shotgun (WGS) entry which is preliminary data.</text>
</comment>
<dbReference type="PANTHER" id="PTHR43792">
    <property type="entry name" value="GNAT FAMILY, PUTATIVE (AFU_ORTHOLOGUE AFUA_3G00765)-RELATED-RELATED"/>
    <property type="match status" value="1"/>
</dbReference>
<dbReference type="InterPro" id="IPR051531">
    <property type="entry name" value="N-acetyltransferase"/>
</dbReference>
<dbReference type="GO" id="GO:0016747">
    <property type="term" value="F:acyltransferase activity, transferring groups other than amino-acyl groups"/>
    <property type="evidence" value="ECO:0007669"/>
    <property type="project" value="InterPro"/>
</dbReference>
<dbReference type="InterPro" id="IPR016181">
    <property type="entry name" value="Acyl_CoA_acyltransferase"/>
</dbReference>
<protein>
    <submittedName>
        <fullName evidence="2">GNAT family N-acetyltransferase</fullName>
    </submittedName>
</protein>
<dbReference type="SUPFAM" id="SSF55729">
    <property type="entry name" value="Acyl-CoA N-acyltransferases (Nat)"/>
    <property type="match status" value="1"/>
</dbReference>
<evidence type="ECO:0000313" key="3">
    <source>
        <dbReference type="Proteomes" id="UP000484164"/>
    </source>
</evidence>
<dbReference type="EMBL" id="WBVQ01000002">
    <property type="protein sequence ID" value="KAB2816613.1"/>
    <property type="molecule type" value="Genomic_DNA"/>
</dbReference>
<dbReference type="Pfam" id="PF13302">
    <property type="entry name" value="Acetyltransf_3"/>
    <property type="match status" value="1"/>
</dbReference>
<accession>A0A6L3ZFY7</accession>
<dbReference type="OrthoDB" id="9811523at2"/>
<dbReference type="AlphaFoldDB" id="A0A6L3ZFY7"/>
<gene>
    <name evidence="2" type="ORF">F8C82_13105</name>
</gene>
<organism evidence="2 3">
    <name type="scientific">Phaeocystidibacter marisrubri</name>
    <dbReference type="NCBI Taxonomy" id="1577780"/>
    <lineage>
        <taxon>Bacteria</taxon>
        <taxon>Pseudomonadati</taxon>
        <taxon>Bacteroidota</taxon>
        <taxon>Flavobacteriia</taxon>
        <taxon>Flavobacteriales</taxon>
        <taxon>Phaeocystidibacteraceae</taxon>
        <taxon>Phaeocystidibacter</taxon>
    </lineage>
</organism>
<name>A0A6L3ZFY7_9FLAO</name>
<keyword evidence="3" id="KW-1185">Reference proteome</keyword>
<keyword evidence="2" id="KW-0808">Transferase</keyword>
<feature type="domain" description="N-acetyltransferase" evidence="1">
    <location>
        <begin position="11"/>
        <end position="175"/>
    </location>
</feature>
<dbReference type="InterPro" id="IPR000182">
    <property type="entry name" value="GNAT_dom"/>
</dbReference>
<dbReference type="Proteomes" id="UP000484164">
    <property type="component" value="Unassembled WGS sequence"/>
</dbReference>
<evidence type="ECO:0000313" key="2">
    <source>
        <dbReference type="EMBL" id="KAB2816613.1"/>
    </source>
</evidence>
<evidence type="ECO:0000259" key="1">
    <source>
        <dbReference type="PROSITE" id="PS51186"/>
    </source>
</evidence>
<proteinExistence type="predicted"/>
<sequence length="182" mass="21011">MEIPTLETDRLRLRPASLKDAPWMFTLRSSPAFMEFMNRPLLKDVSEAEAFLQNVLDRYANDTGVQWILELKSTGEPIGYAGMWRWEKSNRLAEVGYGMDLNFVGHGYMTEAVKACLAYGYEHMNIHRMEAYARTSNKASIRVLEKCGFHKEGTLRHCVYFEEEFFDLYLFSLLSNEAAVGQ</sequence>
<dbReference type="Gene3D" id="3.40.630.30">
    <property type="match status" value="1"/>
</dbReference>